<gene>
    <name evidence="1" type="ORF">CAP51_07470</name>
</gene>
<name>A0A1Z9YZD8_9GAMM</name>
<evidence type="ECO:0000313" key="1">
    <source>
        <dbReference type="EMBL" id="OUY07580.1"/>
    </source>
</evidence>
<evidence type="ECO:0000313" key="2">
    <source>
        <dbReference type="Proteomes" id="UP000196536"/>
    </source>
</evidence>
<protein>
    <submittedName>
        <fullName evidence="1">Uncharacterized protein</fullName>
    </submittedName>
</protein>
<comment type="caution">
    <text evidence="1">The sequence shown here is derived from an EMBL/GenBank/DDBJ whole genome shotgun (WGS) entry which is preliminary data.</text>
</comment>
<reference evidence="1 2" key="1">
    <citation type="submission" date="2017-05" db="EMBL/GenBank/DDBJ databases">
        <title>Acinetobacter populi ANC 5415 (= PBJ7), whole genome shotgun sequencing project.</title>
        <authorList>
            <person name="Nemec A."/>
            <person name="Radolfova-Krizova L."/>
        </authorList>
    </citation>
    <scope>NUCLEOTIDE SEQUENCE [LARGE SCALE GENOMIC DNA]</scope>
    <source>
        <strain evidence="1 2">PBJ7</strain>
    </source>
</reference>
<dbReference type="AlphaFoldDB" id="A0A1Z9YZD8"/>
<dbReference type="Proteomes" id="UP000196536">
    <property type="component" value="Unassembled WGS sequence"/>
</dbReference>
<accession>A0A1Z9YZD8</accession>
<dbReference type="EMBL" id="NEXX01000002">
    <property type="protein sequence ID" value="OUY07580.1"/>
    <property type="molecule type" value="Genomic_DNA"/>
</dbReference>
<sequence length="70" mass="8601">MKCFTIENLYLGKMHTLLFRQWKNRIKGRDWIKSDLSQQDFLTLLRKKKIDSVDFEHAKQDRMCDHLFKI</sequence>
<keyword evidence="2" id="KW-1185">Reference proteome</keyword>
<proteinExistence type="predicted"/>
<organism evidence="1 2">
    <name type="scientific">Acinetobacter populi</name>
    <dbReference type="NCBI Taxonomy" id="1582270"/>
    <lineage>
        <taxon>Bacteria</taxon>
        <taxon>Pseudomonadati</taxon>
        <taxon>Pseudomonadota</taxon>
        <taxon>Gammaproteobacteria</taxon>
        <taxon>Moraxellales</taxon>
        <taxon>Moraxellaceae</taxon>
        <taxon>Acinetobacter</taxon>
    </lineage>
</organism>